<proteinExistence type="predicted"/>
<evidence type="ECO:0000313" key="3">
    <source>
        <dbReference type="Proteomes" id="UP000438182"/>
    </source>
</evidence>
<keyword evidence="3" id="KW-1185">Reference proteome</keyword>
<reference evidence="2 3" key="1">
    <citation type="submission" date="2019-12" db="EMBL/GenBank/DDBJ databases">
        <authorList>
            <person name="Kim Y.S."/>
        </authorList>
    </citation>
    <scope>NUCLEOTIDE SEQUENCE [LARGE SCALE GENOMIC DNA]</scope>
    <source>
        <strain evidence="2 3">MMS17-SY077</strain>
    </source>
</reference>
<dbReference type="AlphaFoldDB" id="A0A6I4P145"/>
<keyword evidence="1" id="KW-0812">Transmembrane</keyword>
<evidence type="ECO:0000313" key="2">
    <source>
        <dbReference type="EMBL" id="MWC00082.1"/>
    </source>
</evidence>
<dbReference type="EMBL" id="WSTA01000099">
    <property type="protein sequence ID" value="MWC00082.1"/>
    <property type="molecule type" value="Genomic_DNA"/>
</dbReference>
<evidence type="ECO:0000256" key="1">
    <source>
        <dbReference type="SAM" id="Phobius"/>
    </source>
</evidence>
<feature type="transmembrane region" description="Helical" evidence="1">
    <location>
        <begin position="68"/>
        <end position="90"/>
    </location>
</feature>
<organism evidence="2 3">
    <name type="scientific">Agromyces seonyuensis</name>
    <dbReference type="NCBI Taxonomy" id="2662446"/>
    <lineage>
        <taxon>Bacteria</taxon>
        <taxon>Bacillati</taxon>
        <taxon>Actinomycetota</taxon>
        <taxon>Actinomycetes</taxon>
        <taxon>Micrococcales</taxon>
        <taxon>Microbacteriaceae</taxon>
        <taxon>Agromyces</taxon>
    </lineage>
</organism>
<accession>A0A6I4P145</accession>
<protein>
    <recommendedName>
        <fullName evidence="4">PH domain-containing protein</fullName>
    </recommendedName>
</protein>
<feature type="transmembrane region" description="Helical" evidence="1">
    <location>
        <begin position="40"/>
        <end position="62"/>
    </location>
</feature>
<evidence type="ECO:0008006" key="4">
    <source>
        <dbReference type="Google" id="ProtNLM"/>
    </source>
</evidence>
<gene>
    <name evidence="2" type="ORF">GB864_16165</name>
</gene>
<keyword evidence="1" id="KW-0472">Membrane</keyword>
<keyword evidence="1" id="KW-1133">Transmembrane helix</keyword>
<comment type="caution">
    <text evidence="2">The sequence shown here is derived from an EMBL/GenBank/DDBJ whole genome shotgun (WGS) entry which is preliminary data.</text>
</comment>
<name>A0A6I4P145_9MICO</name>
<dbReference type="Proteomes" id="UP000438182">
    <property type="component" value="Unassembled WGS sequence"/>
</dbReference>
<dbReference type="RefSeq" id="WP_160426731.1">
    <property type="nucleotide sequence ID" value="NZ_WSTA01000099.1"/>
</dbReference>
<sequence length="204" mass="22040">MSAARIGTWGGDTGDLAGIRAASGTGGGLRAATLRPRRSLAALVSATTASAALPMLGVLLWVTAELGTWPAIVGAAVLMLVLAGVAFLLYRRTTIWVSANGIIERGFFGTVTKVGVDDIDRVLRLDLYRANSPETTPQLFVLGHDGRRLLRMRGEFWDECDLDEVMRTLGVAITQRSTPVTLAELRKTDRRLLYWFELLGPANG</sequence>